<accession>E5BAA9</accession>
<evidence type="ECO:0000313" key="1">
    <source>
        <dbReference type="EMBL" id="CBX82416.1"/>
    </source>
</evidence>
<dbReference type="EMBL" id="FR719198">
    <property type="protein sequence ID" value="CBX82416.1"/>
    <property type="molecule type" value="Genomic_DNA"/>
</dbReference>
<gene>
    <name evidence="1" type="ORF">EAIL5_3596</name>
</gene>
<proteinExistence type="predicted"/>
<protein>
    <submittedName>
        <fullName evidence="1">Uncharacterized protein</fullName>
    </submittedName>
</protein>
<dbReference type="AlphaFoldDB" id="E5BAA9"/>
<reference evidence="1" key="1">
    <citation type="journal article" date="2011" name="J. Bacteriol.">
        <title>Genome Sequence of an Erwinia amylovora Strain with Pathogenicity Restricted to Rubus Plants.</title>
        <authorList>
            <person name="Powney R."/>
            <person name="Smits T.H."/>
            <person name="Sawbridge T."/>
            <person name="Frey B."/>
            <person name="Blom J."/>
            <person name="Frey J.E."/>
            <person name="Plummer K.M."/>
            <person name="Beer S.V."/>
            <person name="Luck J."/>
            <person name="Duffy B."/>
            <person name="Rodoni B."/>
        </authorList>
    </citation>
    <scope>NUCLEOTIDE SEQUENCE</scope>
    <source>
        <strain evidence="1">ATCC BAA-2158</strain>
    </source>
</reference>
<sequence length="34" mass="3862">MKRSRLPVEQEMAATFSHSADRATTRIDAQTGWL</sequence>
<name>E5BAA9_ERWAM</name>
<organism evidence="1">
    <name type="scientific">Erwinia amylovora ATCC BAA-2158</name>
    <dbReference type="NCBI Taxonomy" id="889211"/>
    <lineage>
        <taxon>Bacteria</taxon>
        <taxon>Pseudomonadati</taxon>
        <taxon>Pseudomonadota</taxon>
        <taxon>Gammaproteobacteria</taxon>
        <taxon>Enterobacterales</taxon>
        <taxon>Erwiniaceae</taxon>
        <taxon>Erwinia</taxon>
    </lineage>
</organism>